<dbReference type="Gene3D" id="3.30.1600.10">
    <property type="entry name" value="SIR2/SIRT2 'Small Domain"/>
    <property type="match status" value="1"/>
</dbReference>
<dbReference type="GO" id="GO:0034979">
    <property type="term" value="F:NAD-dependent protein lysine deacetylase activity"/>
    <property type="evidence" value="ECO:0007669"/>
    <property type="project" value="UniProtKB-EC"/>
</dbReference>
<dbReference type="EMBL" id="CP102453">
    <property type="protein sequence ID" value="UUX34642.1"/>
    <property type="molecule type" value="Genomic_DNA"/>
</dbReference>
<keyword evidence="7" id="KW-1185">Reference proteome</keyword>
<feature type="domain" description="Deacetylase sirtuin-type" evidence="5">
    <location>
        <begin position="1"/>
        <end position="250"/>
    </location>
</feature>
<dbReference type="Gene3D" id="3.40.50.1220">
    <property type="entry name" value="TPP-binding domain"/>
    <property type="match status" value="1"/>
</dbReference>
<organism evidence="6 7">
    <name type="scientific">Fundicoccus culcitae</name>
    <dbReference type="NCBI Taxonomy" id="2969821"/>
    <lineage>
        <taxon>Bacteria</taxon>
        <taxon>Bacillati</taxon>
        <taxon>Bacillota</taxon>
        <taxon>Bacilli</taxon>
        <taxon>Lactobacillales</taxon>
        <taxon>Aerococcaceae</taxon>
        <taxon>Fundicoccus</taxon>
    </lineage>
</organism>
<dbReference type="InterPro" id="IPR026591">
    <property type="entry name" value="Sirtuin_cat_small_dom_sf"/>
</dbReference>
<keyword evidence="6" id="KW-0012">Acyltransferase</keyword>
<dbReference type="PROSITE" id="PS50305">
    <property type="entry name" value="SIRTUIN"/>
    <property type="match status" value="1"/>
</dbReference>
<dbReference type="RefSeq" id="WP_313794142.1">
    <property type="nucleotide sequence ID" value="NZ_CP102453.1"/>
</dbReference>
<accession>A0ABY5P7C3</accession>
<sequence length="250" mass="28654">MNESQIMQLKQYIEEAHITTFYGGAGVSTESGIPDYRSREGTYTKMEAANQDPKKIMNRRYIKNNPIEFFNRPEPERGKVEPNSAHKMLAALEKSGHDIRVITQNVDGLHQKAGHRWVLELHGSGRTWYCMDCERVYLPHELQRDKDNVPRCYVDNGIVRPGVVFFGENVQPENLTKTKETIQKSDLLIIAGTSLTVFPANQLIYEFKGRRVVMINKEKLPIQQLNVDLYIEAPVGETFAALNAHYNFNL</sequence>
<dbReference type="CDD" id="cd01407">
    <property type="entry name" value="SIR2-fam"/>
    <property type="match status" value="1"/>
</dbReference>
<dbReference type="PANTHER" id="PTHR11085">
    <property type="entry name" value="NAD-DEPENDENT PROTEIN DEACYLASE SIRTUIN-5, MITOCHONDRIAL-RELATED"/>
    <property type="match status" value="1"/>
</dbReference>
<keyword evidence="3" id="KW-0520">NAD</keyword>
<protein>
    <recommendedName>
        <fullName evidence="1">protein acetyllysine N-acetyltransferase</fullName>
        <ecNumber evidence="1">2.3.1.286</ecNumber>
    </recommendedName>
</protein>
<dbReference type="InterPro" id="IPR003000">
    <property type="entry name" value="Sirtuin"/>
</dbReference>
<dbReference type="Pfam" id="PF02146">
    <property type="entry name" value="SIR2"/>
    <property type="match status" value="1"/>
</dbReference>
<dbReference type="NCBIfam" id="NF001752">
    <property type="entry name" value="PRK00481.1-1"/>
    <property type="match status" value="1"/>
</dbReference>
<dbReference type="InterPro" id="IPR026590">
    <property type="entry name" value="Ssirtuin_cat_dom"/>
</dbReference>
<evidence type="ECO:0000313" key="6">
    <source>
        <dbReference type="EMBL" id="UUX34642.1"/>
    </source>
</evidence>
<dbReference type="InterPro" id="IPR029035">
    <property type="entry name" value="DHS-like_NAD/FAD-binding_dom"/>
</dbReference>
<reference evidence="6 7" key="1">
    <citation type="submission" date="2022-08" db="EMBL/GenBank/DDBJ databases">
        <title>Aerococcaceae sp. nov isolated from spoiled eye mask.</title>
        <authorList>
            <person name="Zhou G."/>
            <person name="Xie X.-B."/>
            <person name="Shi Q.-S."/>
            <person name="Wang Y.-S."/>
            <person name="Wen X."/>
            <person name="Peng H."/>
            <person name="Yang X.-J."/>
            <person name="Tao H.-B."/>
            <person name="Huang X.-M."/>
        </authorList>
    </citation>
    <scope>NUCLEOTIDE SEQUENCE [LARGE SCALE GENOMIC DNA]</scope>
    <source>
        <strain evidence="7">DM20194951</strain>
    </source>
</reference>
<keyword evidence="2 6" id="KW-0808">Transferase</keyword>
<evidence type="ECO:0000256" key="2">
    <source>
        <dbReference type="ARBA" id="ARBA00022679"/>
    </source>
</evidence>
<gene>
    <name evidence="6" type="ORF">NRE15_03035</name>
</gene>
<dbReference type="Proteomes" id="UP001315967">
    <property type="component" value="Chromosome"/>
</dbReference>
<proteinExistence type="predicted"/>
<dbReference type="EC" id="2.3.1.286" evidence="1"/>
<dbReference type="SUPFAM" id="SSF52467">
    <property type="entry name" value="DHS-like NAD/FAD-binding domain"/>
    <property type="match status" value="1"/>
</dbReference>
<evidence type="ECO:0000256" key="1">
    <source>
        <dbReference type="ARBA" id="ARBA00012928"/>
    </source>
</evidence>
<evidence type="ECO:0000259" key="5">
    <source>
        <dbReference type="PROSITE" id="PS50305"/>
    </source>
</evidence>
<dbReference type="InterPro" id="IPR050134">
    <property type="entry name" value="NAD-dep_sirtuin_deacylases"/>
</dbReference>
<comment type="caution">
    <text evidence="4">Lacks conserved residue(s) required for the propagation of feature annotation.</text>
</comment>
<evidence type="ECO:0000313" key="7">
    <source>
        <dbReference type="Proteomes" id="UP001315967"/>
    </source>
</evidence>
<evidence type="ECO:0000256" key="4">
    <source>
        <dbReference type="PROSITE-ProRule" id="PRU00236"/>
    </source>
</evidence>
<name>A0ABY5P7C3_9LACT</name>
<evidence type="ECO:0000256" key="3">
    <source>
        <dbReference type="ARBA" id="ARBA00023027"/>
    </source>
</evidence>
<dbReference type="PANTHER" id="PTHR11085:SF4">
    <property type="entry name" value="NAD-DEPENDENT PROTEIN DEACYLASE"/>
    <property type="match status" value="1"/>
</dbReference>